<name>A0A2W5MNI3_ANCNO</name>
<feature type="region of interest" description="Disordered" evidence="1">
    <location>
        <begin position="1"/>
        <end position="21"/>
    </location>
</feature>
<dbReference type="Proteomes" id="UP000249577">
    <property type="component" value="Unassembled WGS sequence"/>
</dbReference>
<feature type="compositionally biased region" description="Polar residues" evidence="1">
    <location>
        <begin position="1"/>
        <end position="15"/>
    </location>
</feature>
<proteinExistence type="predicted"/>
<accession>A0A2W5MNI3</accession>
<organism evidence="2 3">
    <name type="scientific">Ancylobacter novellus</name>
    <name type="common">Thiobacillus novellus</name>
    <dbReference type="NCBI Taxonomy" id="921"/>
    <lineage>
        <taxon>Bacteria</taxon>
        <taxon>Pseudomonadati</taxon>
        <taxon>Pseudomonadota</taxon>
        <taxon>Alphaproteobacteria</taxon>
        <taxon>Hyphomicrobiales</taxon>
        <taxon>Xanthobacteraceae</taxon>
        <taxon>Ancylobacter</taxon>
    </lineage>
</organism>
<sequence length="162" mass="17934">MSVSQLQRPSGASSNGLLEHHHRRRLEERGLEIHLALSATLLAGGEYTSEGDEIVDLIARRVAPEVQGLRTLTSRLLLSVVYVTAPGVAFDRDFLQAKLFDLESEAARQSRSVRLVEPRNVFGDFARTFPRHAAGCRRRRFLIGYASTGRCPDYVARGVASS</sequence>
<gene>
    <name evidence="2" type="ORF">DI565_02495</name>
</gene>
<comment type="caution">
    <text evidence="2">The sequence shown here is derived from an EMBL/GenBank/DDBJ whole genome shotgun (WGS) entry which is preliminary data.</text>
</comment>
<dbReference type="EMBL" id="QFPN01000001">
    <property type="protein sequence ID" value="PZQ19263.1"/>
    <property type="molecule type" value="Genomic_DNA"/>
</dbReference>
<evidence type="ECO:0000256" key="1">
    <source>
        <dbReference type="SAM" id="MobiDB-lite"/>
    </source>
</evidence>
<evidence type="ECO:0000313" key="2">
    <source>
        <dbReference type="EMBL" id="PZQ19263.1"/>
    </source>
</evidence>
<protein>
    <submittedName>
        <fullName evidence="2">Uncharacterized protein</fullName>
    </submittedName>
</protein>
<reference evidence="2 3" key="1">
    <citation type="submission" date="2017-08" db="EMBL/GenBank/DDBJ databases">
        <title>Infants hospitalized years apart are colonized by the same room-sourced microbial strains.</title>
        <authorList>
            <person name="Brooks B."/>
            <person name="Olm M.R."/>
            <person name="Firek B.A."/>
            <person name="Baker R."/>
            <person name="Thomas B.C."/>
            <person name="Morowitz M.J."/>
            <person name="Banfield J.F."/>
        </authorList>
    </citation>
    <scope>NUCLEOTIDE SEQUENCE [LARGE SCALE GENOMIC DNA]</scope>
    <source>
        <strain evidence="2">S2_005_003_R2_43</strain>
    </source>
</reference>
<evidence type="ECO:0000313" key="3">
    <source>
        <dbReference type="Proteomes" id="UP000249577"/>
    </source>
</evidence>
<dbReference type="AlphaFoldDB" id="A0A2W5MNI3"/>